<keyword evidence="3" id="KW-0808">Transferase</keyword>
<evidence type="ECO:0000313" key="3">
    <source>
        <dbReference type="EMBL" id="MER2996005.1"/>
    </source>
</evidence>
<proteinExistence type="predicted"/>
<dbReference type="InterPro" id="IPR029063">
    <property type="entry name" value="SAM-dependent_MTases_sf"/>
</dbReference>
<dbReference type="GO" id="GO:0032259">
    <property type="term" value="P:methylation"/>
    <property type="evidence" value="ECO:0007669"/>
    <property type="project" value="UniProtKB-KW"/>
</dbReference>
<keyword evidence="3" id="KW-0489">Methyltransferase</keyword>
<organism evidence="3 4">
    <name type="scientific">Pontibacter populi</name>
    <dbReference type="NCBI Taxonomy" id="890055"/>
    <lineage>
        <taxon>Bacteria</taxon>
        <taxon>Pseudomonadati</taxon>
        <taxon>Bacteroidota</taxon>
        <taxon>Cytophagia</taxon>
        <taxon>Cytophagales</taxon>
        <taxon>Hymenobacteraceae</taxon>
        <taxon>Pontibacter</taxon>
    </lineage>
</organism>
<evidence type="ECO:0000256" key="1">
    <source>
        <dbReference type="SAM" id="Phobius"/>
    </source>
</evidence>
<dbReference type="RefSeq" id="WP_350410066.1">
    <property type="nucleotide sequence ID" value="NZ_JBEOKT010000001.1"/>
</dbReference>
<dbReference type="EMBL" id="JBEOKT010000001">
    <property type="protein sequence ID" value="MER2996005.1"/>
    <property type="molecule type" value="Genomic_DNA"/>
</dbReference>
<keyword evidence="4" id="KW-1185">Reference proteome</keyword>
<protein>
    <submittedName>
        <fullName evidence="3">Methyltransferase domain-containing protein</fullName>
    </submittedName>
</protein>
<feature type="transmembrane region" description="Helical" evidence="1">
    <location>
        <begin position="38"/>
        <end position="56"/>
    </location>
</feature>
<sequence length="211" mass="24084">MPQHPDSGFDLVASFYDPLAKLVFGSSLQDAQAWLLPYIPKGATVLIIGGGSGWLLKQVLRHTSPKQVVYLEASEKMLQLARQQNPASTIVTYRHGTDADLQTHEQFNVVITPFLLDLFPDARLSQLMQRLYAVLAPCGLWLFTDFWPVQHQPPFWQKLLAKTMYLFFGVLSGVQGRQLPDYHRHFSESGLKEQQRKVFYGGFVQSKVYRK</sequence>
<dbReference type="Pfam" id="PF13649">
    <property type="entry name" value="Methyltransf_25"/>
    <property type="match status" value="1"/>
</dbReference>
<reference evidence="3 4" key="1">
    <citation type="submission" date="2024-06" db="EMBL/GenBank/DDBJ databases">
        <title>Pontibacter populi HYL7-15.</title>
        <authorList>
            <person name="Kim M.K."/>
        </authorList>
    </citation>
    <scope>NUCLEOTIDE SEQUENCE [LARGE SCALE GENOMIC DNA]</scope>
    <source>
        <strain evidence="3 4">HYL7-15</strain>
    </source>
</reference>
<dbReference type="GO" id="GO:0008168">
    <property type="term" value="F:methyltransferase activity"/>
    <property type="evidence" value="ECO:0007669"/>
    <property type="project" value="UniProtKB-KW"/>
</dbReference>
<dbReference type="Proteomes" id="UP001476807">
    <property type="component" value="Unassembled WGS sequence"/>
</dbReference>
<dbReference type="Gene3D" id="3.40.50.150">
    <property type="entry name" value="Vaccinia Virus protein VP39"/>
    <property type="match status" value="1"/>
</dbReference>
<accession>A0ABV1RNS5</accession>
<name>A0ABV1RNS5_9BACT</name>
<evidence type="ECO:0000313" key="4">
    <source>
        <dbReference type="Proteomes" id="UP001476807"/>
    </source>
</evidence>
<dbReference type="InterPro" id="IPR041698">
    <property type="entry name" value="Methyltransf_25"/>
</dbReference>
<gene>
    <name evidence="3" type="ORF">ABS362_00525</name>
</gene>
<feature type="domain" description="Methyltransferase" evidence="2">
    <location>
        <begin position="45"/>
        <end position="139"/>
    </location>
</feature>
<dbReference type="SUPFAM" id="SSF53335">
    <property type="entry name" value="S-adenosyl-L-methionine-dependent methyltransferases"/>
    <property type="match status" value="1"/>
</dbReference>
<dbReference type="CDD" id="cd02440">
    <property type="entry name" value="AdoMet_MTases"/>
    <property type="match status" value="1"/>
</dbReference>
<evidence type="ECO:0000259" key="2">
    <source>
        <dbReference type="Pfam" id="PF13649"/>
    </source>
</evidence>
<keyword evidence="1" id="KW-0472">Membrane</keyword>
<keyword evidence="1" id="KW-1133">Transmembrane helix</keyword>
<comment type="caution">
    <text evidence="3">The sequence shown here is derived from an EMBL/GenBank/DDBJ whole genome shotgun (WGS) entry which is preliminary data.</text>
</comment>
<keyword evidence="1" id="KW-0812">Transmembrane</keyword>